<evidence type="ECO:0000256" key="4">
    <source>
        <dbReference type="ARBA" id="ARBA00022525"/>
    </source>
</evidence>
<dbReference type="EMBL" id="LRRQ01000171">
    <property type="protein sequence ID" value="OAM87408.1"/>
    <property type="molecule type" value="Genomic_DNA"/>
</dbReference>
<dbReference type="Proteomes" id="UP000078486">
    <property type="component" value="Unassembled WGS sequence"/>
</dbReference>
<sequence length="2352" mass="233613">MNASTHCLEFSRRITFASFVIATSLLMPLSSAQQYTVTTEADSGIGSLRAIATSATSGGIITFANGINNIAISGSGNGYVGTNKKLTITGAFDTETDLPTTIIDADGKNRHFARTYDLTLQNLQLINGKGLANGESGNAEVYGGSVYMNNSTGDPMSLTLIKVIAKNNSANGGAGNGGAFYLRKTNGTGVINAVIDQSVLENNSGVTGGALFAYGAGDVSISATSSLFTKNTAGSTGGGAAIGVQSNKNVTMMLVSSTFNENTSTAGQGGGAVYVNRTADTTGIAITAIDSVFAKNSATHTTGGLGGAIRWNPTAGAGRIIVSATNSVFTDNSARVRGGAIWSQEGDVTIAATQNLIYTGNYAGAATTATALAQAGGFYYGSAGGEGNTLNFNIGAGATLTIGSAADANRALDSIATANASNTLTKSGSGTLVLNADNSYYQGAVNVTAGRLILGNPEAKLGGTVMVSAGAGLAGEGTVTGGVTINAGALQVGTAGALAAQTLRVDGELSLLNGVALSYDYINGTGDLLSAGMLSIGGSGTNAVTLSGYQSTGVYTLARADTEITTFSAARFSAAGLTGRLAGSFSLGNDNKDLQITLYNGRNYEVRWTGAAGAAWNDSLVNWSGTGAGGVAFDTFMQGDRVVFDSVSDSAHAERRSIAVGAGVSVADLLVSGTGNYTFTGNGAISASAAHVSGTEITGAGKLIKDGAGTLRFDNAANSFAGGVEIRGGTIVVSSTAQLGASLGDVVFSAPASGDGARLALLGGAVFDGGGAAAARVAVADGRAGGLDVAAGQSLVITRNTAGGGQGGALFVGGGVADSAAWFALTGSGAILFSSNTAGAGGAIYNTGSVALTNVSFQNNTATANGGAIYNAGALALDFRDDASASGNTGGGGGFLYMDKLGASAPVASVSVADGKTFTAGVAGAASDGIASTTADAIINKTGGGSFITHADNRGFLGQLNVQGGSFILTATGGGLGGNVSVAATPGGMPSVVFGGVGTVAGNVVVGAGSTLQAGVAGSGTAQSLMVGGTLALDSAVLKFGIYGAGMSDRIVIGGGALVATGTQTINIDRLITGVYNLGNIGGAYTAGMPVLVGGQAIGGGGGRQTAATSAGGGDLLLDINAGSSAVLRWTGAYSGTWNLDRTKNWTNGAEMAFAFGDKVLFDSSADAAHTGSRNIKIDGAQVVVSDMEVSGGGDYTFTGAGIETDKTSVEANPAMAAAAQGKLIKSGAGTLTLANSGENNFKGGLYINEGVLTLASAGALGASNVVIGGSGAIIQTAGADVTARGGLDLAGHGATVDVTGNLAWTGLVSGAAGIIKTGTGTLALSGSNTFSGGVQLRVGALTLGGGAALGAASGTLSVGGEGVEIRAGDGVTVANAVDLGGFGARLAVTSGAAAFSGAIGGAGAIEKTGNGTLTLAGANLYTGTLKISAGAVRATTVDSLGAASAGVYIDGLGRLEIAPASTTGSLVFDHALAGQGALAVTLADAADQFAFGAAAGTAFQGTVQMNSGVIALDAGAASALGGATLQLNAGSLAKKAGGDFTINALSFNGGTLELAMNGAVPDGLLTVATLNMGAGVNTIKLDTAALLGGQTNPAVPPQPSLFEQDSAGAVRIIGAGSINGTGSFRIVGLDGAPLPLTPATSFVDIFQDGGAEAVARAGYNYTAFTRLDGVWFGYGLTELEVLAGKTLVLDNAASSISTLAAVISGSGGVEVRAAEGRPVVLNSANPYTGETAIATGMLRLGVADALAASRRIYINEGAAMDMNHLNQRLQNLSGAGALTLGTGTATLDNDDDSAFTGTISGDGGIIKTGTGALTLAGRNSYKGGTIIEAGRLVAGGAGSLGASAGDVTLRDNTVLEFNGASGIYRNNLFADAPGSLVEVTAGRFSLSGTASRVARMDIRGEGTIVYAAHAEALGGAGAEVTVRGGAALEAGAAGVKAGSLIFDGGVLSVAAGEKPGTFATGALTFTGGADVSIAGSIPGGHYVLAESAAAIVGTPSYETLQHGMYVNVATLSNEVILTVVNQAIEPSRDVLASFDMMHGAMDSLYGHITESFLSPMIERNGEIHYFNGKPINDKQVSNASNLWARGFGTTFKRDGDARSIGYEESGYGIMTGYDHAFGRHWLFGLYGVALHSTLKTDNWAETRSDSQLLGVYGSAKFGRAYLSADLAMGWGEADTERREGTGAARAAYDRDYASASMEFGMLLHEWKGGLLKPAVAIHYMRAKFGEQEEFGPGAMTLPAFSEDLVQSYITLQASQAFRLPWGWRGTADLVAGFRQNLTDMGSTVDASFVAGGYDVIILVTTVENSSRGSLVAGLGTRFIMSDDSTCGFHVNYESGSGQERFFFNGFVNFMW</sequence>
<evidence type="ECO:0000256" key="3">
    <source>
        <dbReference type="ARBA" id="ARBA00004613"/>
    </source>
</evidence>
<feature type="chain" id="PRO_5008088630" description="Autotransporter domain-containing protein" evidence="8">
    <location>
        <begin position="33"/>
        <end position="2352"/>
    </location>
</feature>
<dbReference type="GO" id="GO:0005576">
    <property type="term" value="C:extracellular region"/>
    <property type="evidence" value="ECO:0007669"/>
    <property type="project" value="UniProtKB-SubCell"/>
</dbReference>
<dbReference type="SMART" id="SM00869">
    <property type="entry name" value="Autotransporter"/>
    <property type="match status" value="1"/>
</dbReference>
<dbReference type="RefSeq" id="WP_334319654.1">
    <property type="nucleotide sequence ID" value="NZ_CP109796.1"/>
</dbReference>
<dbReference type="InterPro" id="IPR036709">
    <property type="entry name" value="Autotransporte_beta_dom_sf"/>
</dbReference>
<dbReference type="SUPFAM" id="SSF51126">
    <property type="entry name" value="Pectin lyase-like"/>
    <property type="match status" value="3"/>
</dbReference>
<dbReference type="NCBIfam" id="TIGR02601">
    <property type="entry name" value="autotrns_rpt"/>
    <property type="match status" value="6"/>
</dbReference>
<name>A0A178ICE1_9BACT</name>
<dbReference type="Pfam" id="PF12951">
    <property type="entry name" value="PATR"/>
    <property type="match status" value="6"/>
</dbReference>
<dbReference type="NCBIfam" id="TIGR01376">
    <property type="entry name" value="POMP_repeat"/>
    <property type="match status" value="2"/>
</dbReference>
<gene>
    <name evidence="10" type="ORF">AW736_22840</name>
</gene>
<feature type="domain" description="Autotransporter" evidence="9">
    <location>
        <begin position="2076"/>
        <end position="2352"/>
    </location>
</feature>
<dbReference type="InterPro" id="IPR003368">
    <property type="entry name" value="POMP_repeat"/>
</dbReference>
<keyword evidence="6" id="KW-0472">Membrane</keyword>
<keyword evidence="7" id="KW-0998">Cell outer membrane</keyword>
<protein>
    <recommendedName>
        <fullName evidence="9">Autotransporter domain-containing protein</fullName>
    </recommendedName>
</protein>
<keyword evidence="4" id="KW-0964">Secreted</keyword>
<evidence type="ECO:0000256" key="8">
    <source>
        <dbReference type="SAM" id="SignalP"/>
    </source>
</evidence>
<dbReference type="InterPro" id="IPR005546">
    <property type="entry name" value="Autotransporte_beta"/>
</dbReference>
<keyword evidence="5 8" id="KW-0732">Signal</keyword>
<evidence type="ECO:0000313" key="11">
    <source>
        <dbReference type="Proteomes" id="UP000078486"/>
    </source>
</evidence>
<keyword evidence="11" id="KW-1185">Reference proteome</keyword>
<comment type="subcellular location">
    <subcellularLocation>
        <location evidence="1">Cell envelope</location>
    </subcellularLocation>
    <subcellularLocation>
        <location evidence="2">Cell outer membrane</location>
    </subcellularLocation>
    <subcellularLocation>
        <location evidence="3">Secreted</location>
    </subcellularLocation>
</comment>
<dbReference type="PROSITE" id="PS51208">
    <property type="entry name" value="AUTOTRANSPORTER"/>
    <property type="match status" value="1"/>
</dbReference>
<evidence type="ECO:0000256" key="6">
    <source>
        <dbReference type="ARBA" id="ARBA00023136"/>
    </source>
</evidence>
<reference evidence="10 11" key="1">
    <citation type="submission" date="2016-01" db="EMBL/GenBank/DDBJ databases">
        <title>High potential of lignocellulose degradation of a new Verrucomicrobia species.</title>
        <authorList>
            <person name="Wang Y."/>
            <person name="Shi Y."/>
            <person name="Qiu Z."/>
            <person name="Liu S."/>
            <person name="Yang H."/>
        </authorList>
    </citation>
    <scope>NUCLEOTIDE SEQUENCE [LARGE SCALE GENOMIC DNA]</scope>
    <source>
        <strain evidence="10 11">TSB47</strain>
    </source>
</reference>
<dbReference type="Pfam" id="PF02415">
    <property type="entry name" value="Chlam_PMP"/>
    <property type="match status" value="2"/>
</dbReference>
<dbReference type="InterPro" id="IPR011050">
    <property type="entry name" value="Pectin_lyase_fold/virulence"/>
</dbReference>
<dbReference type="GO" id="GO:0009279">
    <property type="term" value="C:cell outer membrane"/>
    <property type="evidence" value="ECO:0007669"/>
    <property type="project" value="UniProtKB-SubCell"/>
</dbReference>
<comment type="caution">
    <text evidence="10">The sequence shown here is derived from an EMBL/GenBank/DDBJ whole genome shotgun (WGS) entry which is preliminary data.</text>
</comment>
<evidence type="ECO:0000256" key="1">
    <source>
        <dbReference type="ARBA" id="ARBA00004196"/>
    </source>
</evidence>
<proteinExistence type="predicted"/>
<dbReference type="STRING" id="1184151.AW736_22840"/>
<feature type="signal peptide" evidence="8">
    <location>
        <begin position="1"/>
        <end position="32"/>
    </location>
</feature>
<evidence type="ECO:0000256" key="2">
    <source>
        <dbReference type="ARBA" id="ARBA00004442"/>
    </source>
</evidence>
<evidence type="ECO:0000313" key="10">
    <source>
        <dbReference type="EMBL" id="OAM87408.1"/>
    </source>
</evidence>
<evidence type="ECO:0000256" key="7">
    <source>
        <dbReference type="ARBA" id="ARBA00023237"/>
    </source>
</evidence>
<evidence type="ECO:0000256" key="5">
    <source>
        <dbReference type="ARBA" id="ARBA00022729"/>
    </source>
</evidence>
<dbReference type="InterPro" id="IPR013425">
    <property type="entry name" value="Autotrns_rpt"/>
</dbReference>
<dbReference type="SUPFAM" id="SSF103515">
    <property type="entry name" value="Autotransporter"/>
    <property type="match status" value="1"/>
</dbReference>
<accession>A0A178ICE1</accession>
<organism evidence="10 11">
    <name type="scientific">Termitidicoccus mucosus</name>
    <dbReference type="NCBI Taxonomy" id="1184151"/>
    <lineage>
        <taxon>Bacteria</taxon>
        <taxon>Pseudomonadati</taxon>
        <taxon>Verrucomicrobiota</taxon>
        <taxon>Opitutia</taxon>
        <taxon>Opitutales</taxon>
        <taxon>Opitutaceae</taxon>
        <taxon>Termitidicoccus</taxon>
    </lineage>
</organism>
<evidence type="ECO:0000259" key="9">
    <source>
        <dbReference type="PROSITE" id="PS51208"/>
    </source>
</evidence>